<organism evidence="2">
    <name type="scientific">Aegilops tauschii</name>
    <name type="common">Tausch's goatgrass</name>
    <name type="synonym">Aegilops squarrosa</name>
    <dbReference type="NCBI Taxonomy" id="37682"/>
    <lineage>
        <taxon>Eukaryota</taxon>
        <taxon>Viridiplantae</taxon>
        <taxon>Streptophyta</taxon>
        <taxon>Embryophyta</taxon>
        <taxon>Tracheophyta</taxon>
        <taxon>Spermatophyta</taxon>
        <taxon>Magnoliopsida</taxon>
        <taxon>Liliopsida</taxon>
        <taxon>Poales</taxon>
        <taxon>Poaceae</taxon>
        <taxon>BOP clade</taxon>
        <taxon>Pooideae</taxon>
        <taxon>Triticodae</taxon>
        <taxon>Triticeae</taxon>
        <taxon>Triticinae</taxon>
        <taxon>Aegilops</taxon>
    </lineage>
</organism>
<proteinExistence type="predicted"/>
<name>N1QPG1_AEGTA</name>
<reference evidence="2" key="1">
    <citation type="submission" date="2015-06" db="UniProtKB">
        <authorList>
            <consortium name="EnsemblPlants"/>
        </authorList>
    </citation>
    <scope>IDENTIFICATION</scope>
</reference>
<accession>N1QPG1</accession>
<feature type="compositionally biased region" description="Low complexity" evidence="1">
    <location>
        <begin position="27"/>
        <end position="38"/>
    </location>
</feature>
<dbReference type="AlphaFoldDB" id="N1QPG1"/>
<evidence type="ECO:0000313" key="2">
    <source>
        <dbReference type="EnsemblPlants" id="EMT01298"/>
    </source>
</evidence>
<sequence>MAPPLFSPLASAASSPPPRRRPPPSSSPLCPSSSHGSSGQCRGAADRGPGVQLTAASAGGRWRPQLCTSSHRPGADLARLLRLATLFSPAQQEVCEATTWAAAASSAQQEEHESFLNPMVSIEPQRGSELEMRWGQKILLGWFQGREGKDFLLSAGGERAEIRETKQPEEPENTTHVLCTGHIPHSFCEDHMQGMSLSLELGEVQVSFSSLGLLRRGSVLPRTARTNLILGRQRSDKDENGIPDYNGGGSDMDLLMLSTGILDVLEALPYTRATFGTCVGSSLCQCNLHLSADYGDQAWLLAYRYVCEKYAWLGFSS</sequence>
<feature type="region of interest" description="Disordered" evidence="1">
    <location>
        <begin position="1"/>
        <end position="67"/>
    </location>
</feature>
<dbReference type="EnsemblPlants" id="EMT01298">
    <property type="protein sequence ID" value="EMT01298"/>
    <property type="gene ID" value="F775_24950"/>
</dbReference>
<protein>
    <submittedName>
        <fullName evidence="2">Uncharacterized protein</fullName>
    </submittedName>
</protein>
<evidence type="ECO:0000256" key="1">
    <source>
        <dbReference type="SAM" id="MobiDB-lite"/>
    </source>
</evidence>